<comment type="caution">
    <text evidence="3">The sequence shown here is derived from an EMBL/GenBank/DDBJ whole genome shotgun (WGS) entry which is preliminary data.</text>
</comment>
<evidence type="ECO:0000256" key="1">
    <source>
        <dbReference type="SAM" id="MobiDB-lite"/>
    </source>
</evidence>
<feature type="compositionally biased region" description="Acidic residues" evidence="1">
    <location>
        <begin position="44"/>
        <end position="55"/>
    </location>
</feature>
<keyword evidence="2" id="KW-0732">Signal</keyword>
<accession>A0A5C6A4E4</accession>
<dbReference type="RefSeq" id="WP_197168061.1">
    <property type="nucleotide sequence ID" value="NZ_SJPM01000008.1"/>
</dbReference>
<reference evidence="3 4" key="1">
    <citation type="submission" date="2019-02" db="EMBL/GenBank/DDBJ databases">
        <title>Deep-cultivation of Planctomycetes and their phenomic and genomic characterization uncovers novel biology.</title>
        <authorList>
            <person name="Wiegand S."/>
            <person name="Jogler M."/>
            <person name="Boedeker C."/>
            <person name="Pinto D."/>
            <person name="Vollmers J."/>
            <person name="Rivas-Marin E."/>
            <person name="Kohn T."/>
            <person name="Peeters S.H."/>
            <person name="Heuer A."/>
            <person name="Rast P."/>
            <person name="Oberbeckmann S."/>
            <person name="Bunk B."/>
            <person name="Jeske O."/>
            <person name="Meyerdierks A."/>
            <person name="Storesund J.E."/>
            <person name="Kallscheuer N."/>
            <person name="Luecker S."/>
            <person name="Lage O.M."/>
            <person name="Pohl T."/>
            <person name="Merkel B.J."/>
            <person name="Hornburger P."/>
            <person name="Mueller R.-W."/>
            <person name="Bruemmer F."/>
            <person name="Labrenz M."/>
            <person name="Spormann A.M."/>
            <person name="Op Den Camp H."/>
            <person name="Overmann J."/>
            <person name="Amann R."/>
            <person name="Jetten M.S.M."/>
            <person name="Mascher T."/>
            <person name="Medema M.H."/>
            <person name="Devos D.P."/>
            <person name="Kaster A.-K."/>
            <person name="Ovreas L."/>
            <person name="Rohde M."/>
            <person name="Galperin M.Y."/>
            <person name="Jogler C."/>
        </authorList>
    </citation>
    <scope>NUCLEOTIDE SEQUENCE [LARGE SCALE GENOMIC DNA]</scope>
    <source>
        <strain evidence="3 4">Pla100</strain>
    </source>
</reference>
<dbReference type="Proteomes" id="UP000316213">
    <property type="component" value="Unassembled WGS sequence"/>
</dbReference>
<feature type="chain" id="PRO_5022835908" description="Secreted protein" evidence="2">
    <location>
        <begin position="20"/>
        <end position="55"/>
    </location>
</feature>
<evidence type="ECO:0000256" key="2">
    <source>
        <dbReference type="SAM" id="SignalP"/>
    </source>
</evidence>
<protein>
    <recommendedName>
        <fullName evidence="5">Secreted protein</fullName>
    </recommendedName>
</protein>
<feature type="region of interest" description="Disordered" evidence="1">
    <location>
        <begin position="23"/>
        <end position="55"/>
    </location>
</feature>
<evidence type="ECO:0000313" key="4">
    <source>
        <dbReference type="Proteomes" id="UP000316213"/>
    </source>
</evidence>
<proteinExistence type="predicted"/>
<dbReference type="AlphaFoldDB" id="A0A5C6A4E4"/>
<name>A0A5C6A4E4_9BACT</name>
<feature type="signal peptide" evidence="2">
    <location>
        <begin position="1"/>
        <end position="19"/>
    </location>
</feature>
<gene>
    <name evidence="3" type="ORF">Pla100_38470</name>
</gene>
<keyword evidence="4" id="KW-1185">Reference proteome</keyword>
<evidence type="ECO:0000313" key="3">
    <source>
        <dbReference type="EMBL" id="TWT94237.1"/>
    </source>
</evidence>
<sequence length="55" mass="5749" precursor="true">MSRLIMIVGIALLLAPAMGCGGGNSVPDQDELSDFLGEHGDQTTPEEELAETDGF</sequence>
<organism evidence="3 4">
    <name type="scientific">Neorhodopirellula pilleata</name>
    <dbReference type="NCBI Taxonomy" id="2714738"/>
    <lineage>
        <taxon>Bacteria</taxon>
        <taxon>Pseudomonadati</taxon>
        <taxon>Planctomycetota</taxon>
        <taxon>Planctomycetia</taxon>
        <taxon>Pirellulales</taxon>
        <taxon>Pirellulaceae</taxon>
        <taxon>Neorhodopirellula</taxon>
    </lineage>
</organism>
<dbReference type="EMBL" id="SJPM01000008">
    <property type="protein sequence ID" value="TWT94237.1"/>
    <property type="molecule type" value="Genomic_DNA"/>
</dbReference>
<evidence type="ECO:0008006" key="5">
    <source>
        <dbReference type="Google" id="ProtNLM"/>
    </source>
</evidence>